<evidence type="ECO:0000313" key="3">
    <source>
        <dbReference type="Proteomes" id="UP000295680"/>
    </source>
</evidence>
<evidence type="ECO:0000256" key="1">
    <source>
        <dbReference type="SAM" id="SignalP"/>
    </source>
</evidence>
<dbReference type="Proteomes" id="UP000295680">
    <property type="component" value="Unassembled WGS sequence"/>
</dbReference>
<dbReference type="EMBL" id="SLWS01000006">
    <property type="protein sequence ID" value="TCO57231.1"/>
    <property type="molecule type" value="Genomic_DNA"/>
</dbReference>
<dbReference type="RefSeq" id="WP_132121104.1">
    <property type="nucleotide sequence ID" value="NZ_SLWS01000006.1"/>
</dbReference>
<proteinExistence type="predicted"/>
<accession>A0A4R2JCE5</accession>
<comment type="caution">
    <text evidence="2">The sequence shown here is derived from an EMBL/GenBank/DDBJ whole genome shotgun (WGS) entry which is preliminary data.</text>
</comment>
<organism evidence="2 3">
    <name type="scientific">Actinocrispum wychmicini</name>
    <dbReference type="NCBI Taxonomy" id="1213861"/>
    <lineage>
        <taxon>Bacteria</taxon>
        <taxon>Bacillati</taxon>
        <taxon>Actinomycetota</taxon>
        <taxon>Actinomycetes</taxon>
        <taxon>Pseudonocardiales</taxon>
        <taxon>Pseudonocardiaceae</taxon>
        <taxon>Actinocrispum</taxon>
    </lineage>
</organism>
<dbReference type="InterPro" id="IPR035992">
    <property type="entry name" value="Ricin_B-like_lectins"/>
</dbReference>
<protein>
    <recommendedName>
        <fullName evidence="4">Ricin-type beta-trefoil lectin protein</fullName>
    </recommendedName>
</protein>
<dbReference type="SUPFAM" id="SSF50370">
    <property type="entry name" value="Ricin B-like lectins"/>
    <property type="match status" value="1"/>
</dbReference>
<feature type="signal peptide" evidence="1">
    <location>
        <begin position="1"/>
        <end position="28"/>
    </location>
</feature>
<dbReference type="AlphaFoldDB" id="A0A4R2JCE5"/>
<evidence type="ECO:0008006" key="4">
    <source>
        <dbReference type="Google" id="ProtNLM"/>
    </source>
</evidence>
<feature type="chain" id="PRO_5020279749" description="Ricin-type beta-trefoil lectin protein" evidence="1">
    <location>
        <begin position="29"/>
        <end position="150"/>
    </location>
</feature>
<dbReference type="CDD" id="cd00161">
    <property type="entry name" value="beta-trefoil_Ricin-like"/>
    <property type="match status" value="1"/>
</dbReference>
<keyword evidence="3" id="KW-1185">Reference proteome</keyword>
<sequence length="150" mass="15551">MITLTRKAFTVTATAVTLVAGLAGTASATDGMTFFNRGTQSCMRVTANSTVGSPVLVGTCGVTESLWQPVGIDGALRNAANGLCLEVPSGGGYAFLQTCGGRMQAMDIDTPGNVFVTNDPDSRLLEADTATGRVRSAEITGEQNQSWAFH</sequence>
<dbReference type="Gene3D" id="2.80.10.50">
    <property type="match status" value="1"/>
</dbReference>
<name>A0A4R2JCE5_9PSEU</name>
<reference evidence="2 3" key="1">
    <citation type="submission" date="2019-03" db="EMBL/GenBank/DDBJ databases">
        <title>Genomic Encyclopedia of Type Strains, Phase IV (KMG-IV): sequencing the most valuable type-strain genomes for metagenomic binning, comparative biology and taxonomic classification.</title>
        <authorList>
            <person name="Goeker M."/>
        </authorList>
    </citation>
    <scope>NUCLEOTIDE SEQUENCE [LARGE SCALE GENOMIC DNA]</scope>
    <source>
        <strain evidence="2 3">DSM 45934</strain>
    </source>
</reference>
<evidence type="ECO:0000313" key="2">
    <source>
        <dbReference type="EMBL" id="TCO57231.1"/>
    </source>
</evidence>
<keyword evidence="1" id="KW-0732">Signal</keyword>
<gene>
    <name evidence="2" type="ORF">EV192_106708</name>
</gene>